<accession>A0A9P0A4P8</accession>
<keyword evidence="1 4" id="KW-0812">Transmembrane</keyword>
<dbReference type="PANTHER" id="PTHR12483">
    <property type="entry name" value="SOLUTE CARRIER FAMILY 31 COPPER TRANSPORTERS"/>
    <property type="match status" value="1"/>
</dbReference>
<evidence type="ECO:0000313" key="6">
    <source>
        <dbReference type="Proteomes" id="UP001152759"/>
    </source>
</evidence>
<organism evidence="5 6">
    <name type="scientific">Bemisia tabaci</name>
    <name type="common">Sweetpotato whitefly</name>
    <name type="synonym">Aleurodes tabaci</name>
    <dbReference type="NCBI Taxonomy" id="7038"/>
    <lineage>
        <taxon>Eukaryota</taxon>
        <taxon>Metazoa</taxon>
        <taxon>Ecdysozoa</taxon>
        <taxon>Arthropoda</taxon>
        <taxon>Hexapoda</taxon>
        <taxon>Insecta</taxon>
        <taxon>Pterygota</taxon>
        <taxon>Neoptera</taxon>
        <taxon>Paraneoptera</taxon>
        <taxon>Hemiptera</taxon>
        <taxon>Sternorrhyncha</taxon>
        <taxon>Aleyrodoidea</taxon>
        <taxon>Aleyrodidae</taxon>
        <taxon>Aleyrodinae</taxon>
        <taxon>Bemisia</taxon>
    </lineage>
</organism>
<keyword evidence="6" id="KW-1185">Reference proteome</keyword>
<sequence>MMAFWFGTDLSDFMIPGFSIHSVAAFSGLCAALFIIAIVHENVKIVYELRKLHRTIPNRSFFSCFSEMSALLTQDASGRYTRPSARELHPVSQFLWFLSQTILSYFLMLSVMTFNGYIGIAIVLGCGLGYFLFSSELEKTMIHCIFQKVACDGRNRPCGKFFMMKADCWKVTPLCLPGASNLEAEKVSDKTALSANENCECNSPDSDSSLTPDHILTTVEVHT</sequence>
<dbReference type="GO" id="GO:0005375">
    <property type="term" value="F:copper ion transmembrane transporter activity"/>
    <property type="evidence" value="ECO:0007669"/>
    <property type="project" value="UniProtKB-UniRule"/>
</dbReference>
<keyword evidence="4" id="KW-0813">Transport</keyword>
<evidence type="ECO:0000256" key="3">
    <source>
        <dbReference type="ARBA" id="ARBA00023136"/>
    </source>
</evidence>
<dbReference type="Proteomes" id="UP001152759">
    <property type="component" value="Chromosome 2"/>
</dbReference>
<keyword evidence="3 4" id="KW-0472">Membrane</keyword>
<protein>
    <recommendedName>
        <fullName evidence="4">Copper transport protein</fullName>
    </recommendedName>
</protein>
<evidence type="ECO:0000313" key="5">
    <source>
        <dbReference type="EMBL" id="CAH0383990.1"/>
    </source>
</evidence>
<proteinExistence type="inferred from homology"/>
<dbReference type="EMBL" id="OU963863">
    <property type="protein sequence ID" value="CAH0383990.1"/>
    <property type="molecule type" value="Genomic_DNA"/>
</dbReference>
<comment type="similarity">
    <text evidence="4">Belongs to the copper transporter (Ctr) (TC 1.A.56) family. SLC31A subfamily.</text>
</comment>
<dbReference type="InterPro" id="IPR007274">
    <property type="entry name" value="Cop_transporter"/>
</dbReference>
<evidence type="ECO:0000256" key="4">
    <source>
        <dbReference type="RuleBase" id="RU367022"/>
    </source>
</evidence>
<keyword evidence="4" id="KW-0187">Copper transport</keyword>
<keyword evidence="2 4" id="KW-1133">Transmembrane helix</keyword>
<dbReference type="GO" id="GO:0016020">
    <property type="term" value="C:membrane"/>
    <property type="evidence" value="ECO:0007669"/>
    <property type="project" value="UniProtKB-SubCell"/>
</dbReference>
<feature type="transmembrane region" description="Helical" evidence="4">
    <location>
        <begin position="20"/>
        <end position="40"/>
    </location>
</feature>
<name>A0A9P0A4P8_BEMTA</name>
<reference evidence="5" key="1">
    <citation type="submission" date="2021-12" db="EMBL/GenBank/DDBJ databases">
        <authorList>
            <person name="King R."/>
        </authorList>
    </citation>
    <scope>NUCLEOTIDE SEQUENCE</scope>
</reference>
<dbReference type="Pfam" id="PF04145">
    <property type="entry name" value="Ctr"/>
    <property type="match status" value="1"/>
</dbReference>
<dbReference type="AlphaFoldDB" id="A0A9P0A4P8"/>
<keyword evidence="4" id="KW-0406">Ion transport</keyword>
<evidence type="ECO:0000256" key="2">
    <source>
        <dbReference type="ARBA" id="ARBA00022989"/>
    </source>
</evidence>
<dbReference type="KEGG" id="btab:109035389"/>
<gene>
    <name evidence="5" type="ORF">BEMITA_LOCUS3374</name>
</gene>
<keyword evidence="4" id="KW-0186">Copper</keyword>
<comment type="subcellular location">
    <subcellularLocation>
        <location evidence="4">Membrane</location>
        <topology evidence="4">Multi-pass membrane protein</topology>
    </subcellularLocation>
</comment>
<evidence type="ECO:0000256" key="1">
    <source>
        <dbReference type="ARBA" id="ARBA00022692"/>
    </source>
</evidence>